<dbReference type="PRINTS" id="PR00758">
    <property type="entry name" value="ARSENICPUMP"/>
</dbReference>
<feature type="transmembrane region" description="Helical" evidence="8">
    <location>
        <begin position="47"/>
        <end position="70"/>
    </location>
</feature>
<keyword evidence="5" id="KW-0059">Arsenical resistance</keyword>
<feature type="transmembrane region" description="Helical" evidence="8">
    <location>
        <begin position="407"/>
        <end position="425"/>
    </location>
</feature>
<evidence type="ECO:0000256" key="3">
    <source>
        <dbReference type="ARBA" id="ARBA00022475"/>
    </source>
</evidence>
<organism evidence="9">
    <name type="scientific">Paenibacillus sp. BIHB 4019</name>
    <dbReference type="NCBI Taxonomy" id="1870819"/>
    <lineage>
        <taxon>Bacteria</taxon>
        <taxon>Bacillati</taxon>
        <taxon>Bacillota</taxon>
        <taxon>Bacilli</taxon>
        <taxon>Bacillales</taxon>
        <taxon>Paenibacillaceae</taxon>
        <taxon>Paenibacillus</taxon>
    </lineage>
</organism>
<name>A0A1B2DQR5_9BACL</name>
<sequence length="427" mass="46188">MIISIIVFLITLALILVKPRGMNEALIALAGAIILFVLQLLKLEDVVYIWGFVWNATFSLIGIMIFTSLLDQNGFFRWAALHIVHRFNRLPLLLFTMLSLLAAGITIFFNNDGTILIMVPIVLEVTALLKLSRKGRLAYLLGIGLMADTASAPLMMSNLTNILTADFFHIPFDQYASQMLLPGLAAIAATIAVTLTYFGRIIKNDKSRGDMPNVFPQPATVLGHVTLFRLSWAIIVIMMAGYLMSEHFGLPACVIALGCAGLHGVASAIFKQVDAKQTVLRAPWLIIVFALAMNLVVYSLHVHGAVAWFPDLIAAASSGSPMAGIFGSGLLFALLAAAINNLPAVLISSLAITQVNGADYLPYASLLGTAIGAKLTPIGSLATLLWLQLLSQGGVKVSWREYTKYGLLFTFPILLVALIVLWLTGDY</sequence>
<evidence type="ECO:0000256" key="4">
    <source>
        <dbReference type="ARBA" id="ARBA00022692"/>
    </source>
</evidence>
<gene>
    <name evidence="9" type="ORF">BBD42_28925</name>
</gene>
<feature type="transmembrane region" description="Helical" evidence="8">
    <location>
        <begin position="21"/>
        <end position="41"/>
    </location>
</feature>
<dbReference type="PANTHER" id="PTHR43302:SF5">
    <property type="entry name" value="TRANSPORTER ARSB-RELATED"/>
    <property type="match status" value="1"/>
</dbReference>
<dbReference type="GO" id="GO:0046685">
    <property type="term" value="P:response to arsenic-containing substance"/>
    <property type="evidence" value="ECO:0007669"/>
    <property type="project" value="UniProtKB-KW"/>
</dbReference>
<comment type="similarity">
    <text evidence="2">Belongs to the ArsB family.</text>
</comment>
<evidence type="ECO:0000313" key="9">
    <source>
        <dbReference type="EMBL" id="ANY70073.1"/>
    </source>
</evidence>
<dbReference type="GO" id="GO:0015105">
    <property type="term" value="F:arsenite transmembrane transporter activity"/>
    <property type="evidence" value="ECO:0007669"/>
    <property type="project" value="InterPro"/>
</dbReference>
<dbReference type="GO" id="GO:0005886">
    <property type="term" value="C:plasma membrane"/>
    <property type="evidence" value="ECO:0007669"/>
    <property type="project" value="UniProtKB-SubCell"/>
</dbReference>
<feature type="transmembrane region" description="Helical" evidence="8">
    <location>
        <begin position="282"/>
        <end position="309"/>
    </location>
</feature>
<feature type="transmembrane region" description="Helical" evidence="8">
    <location>
        <begin position="90"/>
        <end position="109"/>
    </location>
</feature>
<dbReference type="EMBL" id="CP016808">
    <property type="protein sequence ID" value="ANY70073.1"/>
    <property type="molecule type" value="Genomic_DNA"/>
</dbReference>
<feature type="transmembrane region" description="Helical" evidence="8">
    <location>
        <begin position="364"/>
        <end position="387"/>
    </location>
</feature>
<keyword evidence="6 8" id="KW-1133">Transmembrane helix</keyword>
<evidence type="ECO:0000256" key="5">
    <source>
        <dbReference type="ARBA" id="ARBA00022849"/>
    </source>
</evidence>
<evidence type="ECO:0000256" key="7">
    <source>
        <dbReference type="ARBA" id="ARBA00023136"/>
    </source>
</evidence>
<keyword evidence="3" id="KW-1003">Cell membrane</keyword>
<evidence type="ECO:0000256" key="1">
    <source>
        <dbReference type="ARBA" id="ARBA00004651"/>
    </source>
</evidence>
<feature type="transmembrane region" description="Helical" evidence="8">
    <location>
        <begin position="179"/>
        <end position="198"/>
    </location>
</feature>
<keyword evidence="7 8" id="KW-0472">Membrane</keyword>
<evidence type="ECO:0008006" key="10">
    <source>
        <dbReference type="Google" id="ProtNLM"/>
    </source>
</evidence>
<protein>
    <recommendedName>
        <fullName evidence="10">Arsenical pump membrane protein</fullName>
    </recommendedName>
</protein>
<reference evidence="9" key="1">
    <citation type="submission" date="2016-08" db="EMBL/GenBank/DDBJ databases">
        <title>Complete Genome Seqeunce of Paenibacillus sp. BIHB 4019 from tea rhizoplane.</title>
        <authorList>
            <person name="Thakur R."/>
            <person name="Swarnkar M.K."/>
            <person name="Gulati A."/>
        </authorList>
    </citation>
    <scope>NUCLEOTIDE SEQUENCE [LARGE SCALE GENOMIC DNA]</scope>
    <source>
        <strain evidence="9">BIHB4019</strain>
    </source>
</reference>
<feature type="transmembrane region" description="Helical" evidence="8">
    <location>
        <begin position="138"/>
        <end position="159"/>
    </location>
</feature>
<comment type="subcellular location">
    <subcellularLocation>
        <location evidence="1">Cell membrane</location>
        <topology evidence="1">Multi-pass membrane protein</topology>
    </subcellularLocation>
</comment>
<feature type="transmembrane region" description="Helical" evidence="8">
    <location>
        <begin position="248"/>
        <end position="270"/>
    </location>
</feature>
<dbReference type="InterPro" id="IPR000802">
    <property type="entry name" value="Arsenical_pump_ArsB"/>
</dbReference>
<proteinExistence type="inferred from homology"/>
<evidence type="ECO:0000256" key="8">
    <source>
        <dbReference type="SAM" id="Phobius"/>
    </source>
</evidence>
<feature type="transmembrane region" description="Helical" evidence="8">
    <location>
        <begin position="329"/>
        <end position="352"/>
    </location>
</feature>
<dbReference type="PANTHER" id="PTHR43302">
    <property type="entry name" value="TRANSPORTER ARSB-RELATED"/>
    <property type="match status" value="1"/>
</dbReference>
<accession>A0A1B2DQR5</accession>
<feature type="transmembrane region" description="Helical" evidence="8">
    <location>
        <begin position="115"/>
        <end position="131"/>
    </location>
</feature>
<evidence type="ECO:0000256" key="2">
    <source>
        <dbReference type="ARBA" id="ARBA00006433"/>
    </source>
</evidence>
<feature type="transmembrane region" description="Helical" evidence="8">
    <location>
        <begin position="219"/>
        <end position="242"/>
    </location>
</feature>
<dbReference type="Pfam" id="PF02040">
    <property type="entry name" value="ArsB"/>
    <property type="match status" value="1"/>
</dbReference>
<keyword evidence="4 8" id="KW-0812">Transmembrane</keyword>
<dbReference type="AlphaFoldDB" id="A0A1B2DQR5"/>
<evidence type="ECO:0000256" key="6">
    <source>
        <dbReference type="ARBA" id="ARBA00022989"/>
    </source>
</evidence>